<keyword evidence="1 3" id="KW-0378">Hydrolase</keyword>
<dbReference type="GO" id="GO:0004176">
    <property type="term" value="F:ATP-dependent peptidase activity"/>
    <property type="evidence" value="ECO:0007669"/>
    <property type="project" value="UniProtKB-UniRule"/>
</dbReference>
<evidence type="ECO:0000259" key="4">
    <source>
        <dbReference type="PROSITE" id="PS51786"/>
    </source>
</evidence>
<evidence type="ECO:0000256" key="3">
    <source>
        <dbReference type="PROSITE-ProRule" id="PRU01122"/>
    </source>
</evidence>
<protein>
    <recommendedName>
        <fullName evidence="3">endopeptidase La</fullName>
        <ecNumber evidence="3">3.4.21.53</ecNumber>
    </recommendedName>
</protein>
<dbReference type="Proteomes" id="UP000886289">
    <property type="component" value="Unassembled WGS sequence"/>
</dbReference>
<dbReference type="SUPFAM" id="SSF54211">
    <property type="entry name" value="Ribosomal protein S5 domain 2-like"/>
    <property type="match status" value="1"/>
</dbReference>
<keyword evidence="3" id="KW-0645">Protease</keyword>
<comment type="catalytic activity">
    <reaction evidence="3">
        <text>Hydrolysis of proteins in presence of ATP.</text>
        <dbReference type="EC" id="3.4.21.53"/>
    </reaction>
</comment>
<dbReference type="GO" id="GO:0004252">
    <property type="term" value="F:serine-type endopeptidase activity"/>
    <property type="evidence" value="ECO:0007669"/>
    <property type="project" value="UniProtKB-UniRule"/>
</dbReference>
<dbReference type="PRINTS" id="PR00830">
    <property type="entry name" value="ENDOLAPTASE"/>
</dbReference>
<keyword evidence="2 3" id="KW-0720">Serine protease</keyword>
<dbReference type="GO" id="GO:0006508">
    <property type="term" value="P:proteolysis"/>
    <property type="evidence" value="ECO:0007669"/>
    <property type="project" value="UniProtKB-KW"/>
</dbReference>
<dbReference type="GO" id="GO:0030163">
    <property type="term" value="P:protein catabolic process"/>
    <property type="evidence" value="ECO:0007669"/>
    <property type="project" value="InterPro"/>
</dbReference>
<feature type="non-terminal residue" evidence="5">
    <location>
        <position position="1"/>
    </location>
</feature>
<evidence type="ECO:0000256" key="1">
    <source>
        <dbReference type="ARBA" id="ARBA00022801"/>
    </source>
</evidence>
<organism evidence="5">
    <name type="scientific">Desulfofervidus auxilii</name>
    <dbReference type="NCBI Taxonomy" id="1621989"/>
    <lineage>
        <taxon>Bacteria</taxon>
        <taxon>Pseudomonadati</taxon>
        <taxon>Thermodesulfobacteriota</taxon>
        <taxon>Candidatus Desulfofervidia</taxon>
        <taxon>Candidatus Desulfofervidales</taxon>
        <taxon>Candidatus Desulfofervidaceae</taxon>
        <taxon>Candidatus Desulfofervidus</taxon>
    </lineage>
</organism>
<dbReference type="InterPro" id="IPR027065">
    <property type="entry name" value="Lon_Prtase"/>
</dbReference>
<feature type="active site" evidence="3">
    <location>
        <position position="106"/>
    </location>
</feature>
<dbReference type="InterPro" id="IPR014721">
    <property type="entry name" value="Ribsml_uS5_D2-typ_fold_subgr"/>
</dbReference>
<dbReference type="PROSITE" id="PS51786">
    <property type="entry name" value="LON_PROTEOLYTIC"/>
    <property type="match status" value="1"/>
</dbReference>
<reference evidence="5" key="1">
    <citation type="journal article" date="2020" name="mSystems">
        <title>Genome- and Community-Level Interaction Insights into Carbon Utilization and Element Cycling Functions of Hydrothermarchaeota in Hydrothermal Sediment.</title>
        <authorList>
            <person name="Zhou Z."/>
            <person name="Liu Y."/>
            <person name="Xu W."/>
            <person name="Pan J."/>
            <person name="Luo Z.H."/>
            <person name="Li M."/>
        </authorList>
    </citation>
    <scope>NUCLEOTIDE SEQUENCE [LARGE SCALE GENOMIC DNA]</scope>
    <source>
        <strain evidence="5">HyVt-233</strain>
    </source>
</reference>
<comment type="similarity">
    <text evidence="3">Belongs to the peptidase S16 family.</text>
</comment>
<dbReference type="InterPro" id="IPR008269">
    <property type="entry name" value="Lon_proteolytic"/>
</dbReference>
<dbReference type="PANTHER" id="PTHR10046">
    <property type="entry name" value="ATP DEPENDENT LON PROTEASE FAMILY MEMBER"/>
    <property type="match status" value="1"/>
</dbReference>
<name>A0A7C0Y3T5_DESA2</name>
<gene>
    <name evidence="5" type="ORF">ENG63_10390</name>
</gene>
<dbReference type="AlphaFoldDB" id="A0A7C0Y3T5"/>
<dbReference type="Pfam" id="PF05362">
    <property type="entry name" value="Lon_C"/>
    <property type="match status" value="1"/>
</dbReference>
<accession>A0A7C0Y3T5</accession>
<dbReference type="EMBL" id="DRBS01000383">
    <property type="protein sequence ID" value="HDD45247.1"/>
    <property type="molecule type" value="Genomic_DNA"/>
</dbReference>
<dbReference type="InterPro" id="IPR008268">
    <property type="entry name" value="Peptidase_S16_AS"/>
</dbReference>
<dbReference type="PROSITE" id="PS01046">
    <property type="entry name" value="LON_SER"/>
    <property type="match status" value="1"/>
</dbReference>
<dbReference type="GO" id="GO:0005524">
    <property type="term" value="F:ATP binding"/>
    <property type="evidence" value="ECO:0007669"/>
    <property type="project" value="InterPro"/>
</dbReference>
<feature type="active site" evidence="3">
    <location>
        <position position="63"/>
    </location>
</feature>
<dbReference type="InterPro" id="IPR020568">
    <property type="entry name" value="Ribosomal_Su5_D2-typ_SF"/>
</dbReference>
<comment type="caution">
    <text evidence="5">The sequence shown here is derived from an EMBL/GenBank/DDBJ whole genome shotgun (WGS) entry which is preliminary data.</text>
</comment>
<sequence length="158" mass="17208">KMRGKKSLTLTGSLGEVMKESAETALSYVRSKAAHFGIPEDFYENNDIHIHVPAGAIPKDGPSAGITICTALVSLLTEKPVRNDLAMTGEITLRGLVLPVGGIKEKVLAAHLAGIKYVALPKKNKNDLEEVPKEVKESIKFLFIEKVEEIVDFALKEK</sequence>
<evidence type="ECO:0000313" key="5">
    <source>
        <dbReference type="EMBL" id="HDD45247.1"/>
    </source>
</evidence>
<dbReference type="EC" id="3.4.21.53" evidence="3"/>
<proteinExistence type="inferred from homology"/>
<feature type="domain" description="Lon proteolytic" evidence="4">
    <location>
        <begin position="1"/>
        <end position="157"/>
    </location>
</feature>
<dbReference type="Gene3D" id="3.30.230.10">
    <property type="match status" value="1"/>
</dbReference>
<evidence type="ECO:0000256" key="2">
    <source>
        <dbReference type="ARBA" id="ARBA00022825"/>
    </source>
</evidence>